<evidence type="ECO:0000259" key="3">
    <source>
        <dbReference type="Pfam" id="PF00144"/>
    </source>
</evidence>
<feature type="chain" id="PRO_5011735204" evidence="2">
    <location>
        <begin position="26"/>
        <end position="486"/>
    </location>
</feature>
<protein>
    <submittedName>
        <fullName evidence="4">CubicO group peptidase, beta-lactamase class C family</fullName>
    </submittedName>
</protein>
<evidence type="ECO:0000256" key="2">
    <source>
        <dbReference type="SAM" id="SignalP"/>
    </source>
</evidence>
<sequence>MKSTKPYWNTLILPTLLLVFGSACTKTSNELENGKARLENEIRGQVKFLEEQENLSSIKDKMVDYKIPALSLAVISQGKIAWTETYQNENFEQQPKLDCTSIFQAASLSKPVTFLAALRMHAEGKIDLDKNIQEYLKEFVLPAGQQTPDNPVTFRNIFSHTSGISPGGYQGYERTHEMPTDLNVLRGSTGVNTSPIEVVSAPNEMLAYSGGGYTLAELALQDIFKDEFSNIMKEWILEPARMKNAEFTQPLPESEIHRVAKGYSQSGDLIEGGWRNHPEQAAAGLWSNSTDLAKFLIEIYNAYQGHSSIFSASDIKTILSHERDGHVYGFIVNRSENDISLTHYGGNVGYRTGMTISLTSGNGLVYLINSDNGGALGNELLLSASQIYDWQHFKQTEAKRKPIDSSVLKELSGKYKWNDQVDLSIAFNEDKNQISLFFPNGDEYELVPIVGDELGFIHGNTGIQVSFTNDAEKPSFMLYGQAAVKL</sequence>
<evidence type="ECO:0000256" key="1">
    <source>
        <dbReference type="ARBA" id="ARBA00038473"/>
    </source>
</evidence>
<dbReference type="Pfam" id="PF00144">
    <property type="entry name" value="Beta-lactamase"/>
    <property type="match status" value="1"/>
</dbReference>
<evidence type="ECO:0000313" key="4">
    <source>
        <dbReference type="EMBL" id="SDC64310.1"/>
    </source>
</evidence>
<dbReference type="STRING" id="686796.SAMN04488104_100328"/>
<gene>
    <name evidence="4" type="ORF">SAMN04488104_100328</name>
</gene>
<dbReference type="RefSeq" id="WP_087939533.1">
    <property type="nucleotide sequence ID" value="NZ_FNAC01000003.1"/>
</dbReference>
<accession>A0A1G6N8Y2</accession>
<proteinExistence type="inferred from homology"/>
<keyword evidence="2" id="KW-0732">Signal</keyword>
<dbReference type="EMBL" id="FNAC01000003">
    <property type="protein sequence ID" value="SDC64310.1"/>
    <property type="molecule type" value="Genomic_DNA"/>
</dbReference>
<dbReference type="SUPFAM" id="SSF56601">
    <property type="entry name" value="beta-lactamase/transpeptidase-like"/>
    <property type="match status" value="1"/>
</dbReference>
<dbReference type="OrthoDB" id="9797709at2"/>
<evidence type="ECO:0000313" key="5">
    <source>
        <dbReference type="Proteomes" id="UP000199060"/>
    </source>
</evidence>
<dbReference type="AlphaFoldDB" id="A0A1G6N8Y2"/>
<dbReference type="Proteomes" id="UP000199060">
    <property type="component" value="Unassembled WGS sequence"/>
</dbReference>
<keyword evidence="5" id="KW-1185">Reference proteome</keyword>
<dbReference type="PROSITE" id="PS51257">
    <property type="entry name" value="PROKAR_LIPOPROTEIN"/>
    <property type="match status" value="1"/>
</dbReference>
<dbReference type="InterPro" id="IPR012338">
    <property type="entry name" value="Beta-lactam/transpept-like"/>
</dbReference>
<comment type="similarity">
    <text evidence="1">Belongs to the beta-lactamase family.</text>
</comment>
<name>A0A1G6N8Y2_9BACT</name>
<dbReference type="InterPro" id="IPR001466">
    <property type="entry name" value="Beta-lactam-related"/>
</dbReference>
<dbReference type="PANTHER" id="PTHR22935">
    <property type="entry name" value="PENICILLIN-BINDING PROTEIN"/>
    <property type="match status" value="1"/>
</dbReference>
<organism evidence="4 5">
    <name type="scientific">Algoriphagus faecimaris</name>
    <dbReference type="NCBI Taxonomy" id="686796"/>
    <lineage>
        <taxon>Bacteria</taxon>
        <taxon>Pseudomonadati</taxon>
        <taxon>Bacteroidota</taxon>
        <taxon>Cytophagia</taxon>
        <taxon>Cytophagales</taxon>
        <taxon>Cyclobacteriaceae</taxon>
        <taxon>Algoriphagus</taxon>
    </lineage>
</organism>
<dbReference type="Gene3D" id="3.40.710.10">
    <property type="entry name" value="DD-peptidase/beta-lactamase superfamily"/>
    <property type="match status" value="1"/>
</dbReference>
<feature type="domain" description="Beta-lactamase-related" evidence="3">
    <location>
        <begin position="58"/>
        <end position="374"/>
    </location>
</feature>
<dbReference type="PANTHER" id="PTHR22935:SF95">
    <property type="entry name" value="BETA-LACTAMASE-LIKE 1-RELATED"/>
    <property type="match status" value="1"/>
</dbReference>
<dbReference type="InterPro" id="IPR051478">
    <property type="entry name" value="Beta-lactamase-like_AB/R"/>
</dbReference>
<feature type="signal peptide" evidence="2">
    <location>
        <begin position="1"/>
        <end position="25"/>
    </location>
</feature>
<reference evidence="5" key="1">
    <citation type="submission" date="2016-10" db="EMBL/GenBank/DDBJ databases">
        <authorList>
            <person name="Varghese N."/>
            <person name="Submissions S."/>
        </authorList>
    </citation>
    <scope>NUCLEOTIDE SEQUENCE [LARGE SCALE GENOMIC DNA]</scope>
    <source>
        <strain evidence="5">DSM 23095</strain>
    </source>
</reference>